<dbReference type="Proteomes" id="UP000244722">
    <property type="component" value="Unassembled WGS sequence"/>
</dbReference>
<evidence type="ECO:0000313" key="3">
    <source>
        <dbReference type="Proteomes" id="UP000244722"/>
    </source>
</evidence>
<dbReference type="GO" id="GO:0016071">
    <property type="term" value="P:mRNA metabolic process"/>
    <property type="evidence" value="ECO:0007669"/>
    <property type="project" value="UniProtKB-ARBA"/>
</dbReference>
<name>A0A2T6ZUI7_TUBBO</name>
<feature type="region of interest" description="Disordered" evidence="1">
    <location>
        <begin position="328"/>
        <end position="446"/>
    </location>
</feature>
<sequence length="483" mass="51830">MTATNGSPSPKPRPGRHHRHTKSGSSLAPGPKSHHSVNQGPQIPFNPHYIPFNGHNHNNSAARSVGSVLTPPQTPKMQGSITNTETSGKKKKKTRGRQKDSVPTTKSVPLPLSTTGTSGSAKKQSANITEPIPSGQMTPPRLSNTPMKAYAGPLFHSSPDPSALPVPKFFSKSVPATPAGTGLQAMMESEDSEDNSTSTSVERTEESHLQKLFRADKEEKERMKMKRQSSGSSSSAEGSVGTSFDRSEFNGNSVFETTRPTPRTPKPMDGIFSIDMDKPTSPVPTRLFHHTRPSPFNRTSPAPSQIHTVYTLPKDDDLKRTANLLKSQLLSPSASPRREAPSSPAPAPRTQRPHLNAGPPLTPTRNNQASLDQGFVGIPSNSPDRTPRTSINDLLDSVARQAGPPQSPLASRGLPFRRDAPLHYGPHQGNPQPKKSALASKLETARGPVTPAKSVAEMENDLRRVLNLDTYVSNAALGGGVLI</sequence>
<dbReference type="InterPro" id="IPR028322">
    <property type="entry name" value="PNRC-like_rgn"/>
</dbReference>
<evidence type="ECO:0000313" key="2">
    <source>
        <dbReference type="EMBL" id="PUU79168.1"/>
    </source>
</evidence>
<dbReference type="EMBL" id="NESQ01000098">
    <property type="protein sequence ID" value="PUU79168.1"/>
    <property type="molecule type" value="Genomic_DNA"/>
</dbReference>
<gene>
    <name evidence="2" type="ORF">B9Z19DRAFT_1100949</name>
</gene>
<feature type="region of interest" description="Disordered" evidence="1">
    <location>
        <begin position="175"/>
        <end position="307"/>
    </location>
</feature>
<comment type="caution">
    <text evidence="2">The sequence shown here is derived from an EMBL/GenBank/DDBJ whole genome shotgun (WGS) entry which is preliminary data.</text>
</comment>
<dbReference type="Pfam" id="PF15365">
    <property type="entry name" value="PNRC"/>
    <property type="match status" value="1"/>
</dbReference>
<feature type="compositionally biased region" description="Low complexity" evidence="1">
    <location>
        <begin position="229"/>
        <end position="243"/>
    </location>
</feature>
<reference evidence="2 3" key="1">
    <citation type="submission" date="2017-04" db="EMBL/GenBank/DDBJ databases">
        <title>Draft genome sequence of Tuber borchii Vittad., a whitish edible truffle.</title>
        <authorList>
            <consortium name="DOE Joint Genome Institute"/>
            <person name="Murat C."/>
            <person name="Kuo A."/>
            <person name="Barry K.W."/>
            <person name="Clum A."/>
            <person name="Dockter R.B."/>
            <person name="Fauchery L."/>
            <person name="Iotti M."/>
            <person name="Kohler A."/>
            <person name="Labutti K."/>
            <person name="Lindquist E.A."/>
            <person name="Lipzen A."/>
            <person name="Ohm R.A."/>
            <person name="Wang M."/>
            <person name="Grigoriev I.V."/>
            <person name="Zambonelli A."/>
            <person name="Martin F.M."/>
        </authorList>
    </citation>
    <scope>NUCLEOTIDE SEQUENCE [LARGE SCALE GENOMIC DNA]</scope>
    <source>
        <strain evidence="2 3">Tbo3840</strain>
    </source>
</reference>
<feature type="compositionally biased region" description="Polar residues" evidence="1">
    <location>
        <begin position="75"/>
        <end position="86"/>
    </location>
</feature>
<dbReference type="OrthoDB" id="2142961at2759"/>
<feature type="compositionally biased region" description="Polar residues" evidence="1">
    <location>
        <begin position="294"/>
        <end position="307"/>
    </location>
</feature>
<keyword evidence="3" id="KW-1185">Reference proteome</keyword>
<feature type="region of interest" description="Disordered" evidence="1">
    <location>
        <begin position="1"/>
        <end position="156"/>
    </location>
</feature>
<feature type="compositionally biased region" description="Polar residues" evidence="1">
    <location>
        <begin position="135"/>
        <end position="146"/>
    </location>
</feature>
<protein>
    <recommendedName>
        <fullName evidence="4">Proteophosphoglycan 5</fullName>
    </recommendedName>
</protein>
<evidence type="ECO:0000256" key="1">
    <source>
        <dbReference type="SAM" id="MobiDB-lite"/>
    </source>
</evidence>
<feature type="compositionally biased region" description="Basic and acidic residues" evidence="1">
    <location>
        <begin position="202"/>
        <end position="222"/>
    </location>
</feature>
<dbReference type="AlphaFoldDB" id="A0A2T6ZUI7"/>
<proteinExistence type="predicted"/>
<accession>A0A2T6ZUI7</accession>
<evidence type="ECO:0008006" key="4">
    <source>
        <dbReference type="Google" id="ProtNLM"/>
    </source>
</evidence>
<feature type="compositionally biased region" description="Polar residues" evidence="1">
    <location>
        <begin position="379"/>
        <end position="392"/>
    </location>
</feature>
<feature type="compositionally biased region" description="Polar residues" evidence="1">
    <location>
        <begin position="101"/>
        <end position="128"/>
    </location>
</feature>
<organism evidence="2 3">
    <name type="scientific">Tuber borchii</name>
    <name type="common">White truffle</name>
    <dbReference type="NCBI Taxonomy" id="42251"/>
    <lineage>
        <taxon>Eukaryota</taxon>
        <taxon>Fungi</taxon>
        <taxon>Dikarya</taxon>
        <taxon>Ascomycota</taxon>
        <taxon>Pezizomycotina</taxon>
        <taxon>Pezizomycetes</taxon>
        <taxon>Pezizales</taxon>
        <taxon>Tuberaceae</taxon>
        <taxon>Tuber</taxon>
    </lineage>
</organism>
<feature type="compositionally biased region" description="Basic residues" evidence="1">
    <location>
        <begin position="13"/>
        <end position="22"/>
    </location>
</feature>